<comment type="caution">
    <text evidence="6">The sequence shown here is derived from an EMBL/GenBank/DDBJ whole genome shotgun (WGS) entry which is preliminary data.</text>
</comment>
<feature type="compositionally biased region" description="Polar residues" evidence="4">
    <location>
        <begin position="375"/>
        <end position="392"/>
    </location>
</feature>
<dbReference type="PANTHER" id="PTHR46629">
    <property type="entry name" value="OS01G0917900 PROTEIN"/>
    <property type="match status" value="1"/>
</dbReference>
<keyword evidence="2" id="KW-0863">Zinc-finger</keyword>
<evidence type="ECO:0000256" key="3">
    <source>
        <dbReference type="ARBA" id="ARBA00022833"/>
    </source>
</evidence>
<feature type="compositionally biased region" description="Basic and acidic residues" evidence="4">
    <location>
        <begin position="155"/>
        <end position="169"/>
    </location>
</feature>
<accession>A0A445AXY2</accession>
<dbReference type="CDD" id="cd16449">
    <property type="entry name" value="RING-HC"/>
    <property type="match status" value="1"/>
</dbReference>
<keyword evidence="1" id="KW-0479">Metal-binding</keyword>
<dbReference type="GO" id="GO:0008270">
    <property type="term" value="F:zinc ion binding"/>
    <property type="evidence" value="ECO:0007669"/>
    <property type="project" value="UniProtKB-KW"/>
</dbReference>
<reference evidence="6 7" key="1">
    <citation type="submission" date="2019-01" db="EMBL/GenBank/DDBJ databases">
        <title>Sequencing of cultivated peanut Arachis hypogaea provides insights into genome evolution and oil improvement.</title>
        <authorList>
            <person name="Chen X."/>
        </authorList>
    </citation>
    <scope>NUCLEOTIDE SEQUENCE [LARGE SCALE GENOMIC DNA]</scope>
    <source>
        <strain evidence="7">cv. Fuhuasheng</strain>
        <tissue evidence="6">Leaves</tissue>
    </source>
</reference>
<dbReference type="InterPro" id="IPR018957">
    <property type="entry name" value="Znf_C3HC4_RING-type"/>
</dbReference>
<evidence type="ECO:0000256" key="4">
    <source>
        <dbReference type="SAM" id="MobiDB-lite"/>
    </source>
</evidence>
<dbReference type="InterPro" id="IPR013083">
    <property type="entry name" value="Znf_RING/FYVE/PHD"/>
</dbReference>
<dbReference type="Proteomes" id="UP000289738">
    <property type="component" value="Chromosome B01"/>
</dbReference>
<feature type="region of interest" description="Disordered" evidence="4">
    <location>
        <begin position="104"/>
        <end position="142"/>
    </location>
</feature>
<dbReference type="Pfam" id="PF00097">
    <property type="entry name" value="zf-C3HC4"/>
    <property type="match status" value="1"/>
</dbReference>
<evidence type="ECO:0000259" key="5">
    <source>
        <dbReference type="Pfam" id="PF00097"/>
    </source>
</evidence>
<feature type="domain" description="Zinc finger C3HC4 RING-type" evidence="5">
    <location>
        <begin position="206"/>
        <end position="236"/>
    </location>
</feature>
<gene>
    <name evidence="6" type="ORF">Ahy_B01g056076</name>
</gene>
<dbReference type="Gene3D" id="3.30.40.10">
    <property type="entry name" value="Zinc/RING finger domain, C3HC4 (zinc finger)"/>
    <property type="match status" value="1"/>
</dbReference>
<feature type="compositionally biased region" description="Basic and acidic residues" evidence="4">
    <location>
        <begin position="311"/>
        <end position="320"/>
    </location>
</feature>
<evidence type="ECO:0000313" key="7">
    <source>
        <dbReference type="Proteomes" id="UP000289738"/>
    </source>
</evidence>
<evidence type="ECO:0000313" key="6">
    <source>
        <dbReference type="EMBL" id="RYR31278.1"/>
    </source>
</evidence>
<dbReference type="STRING" id="3818.A0A445AXY2"/>
<sequence length="408" mass="44015">MSHCLPLSQLNAVSALRREISGLGVAHLILSEMSQLGMMLQESLRAETEARTILGLLTDQMDGVVHTGQRRRRTLKDRFRFTGMGCCGATWVFRPSPLTLTTHAAHQQEAPEGGAAVAASPPQETDPGQDPNRDGPECERPSTGMNLAAALAAERELRGSQEEGERDVAGSETPWRMSLMRLLEETEGGGERGGGGDSEEGGDWVCCVCMGRKKGAAFIPCGHTFCRVCCREVLLRKPPPRQAVVLRPPLLLLSTLGFERVSIIAEEFSCECFARHGHWSRPNNTAGPNYTDRPTSTAGHDEVQATVDVSEGSRSKHTTDEQITNSSSHVAPPSTFRPPRPKQPIRRPHSTPAPTPPSALAPSPSLTISKAPQRPIQSASPETLAATSSGTASRIFKFMPTPGLRLPK</sequence>
<feature type="region of interest" description="Disordered" evidence="4">
    <location>
        <begin position="281"/>
        <end position="408"/>
    </location>
</feature>
<evidence type="ECO:0000256" key="2">
    <source>
        <dbReference type="ARBA" id="ARBA00022771"/>
    </source>
</evidence>
<proteinExistence type="predicted"/>
<name>A0A445AXY2_ARAHY</name>
<feature type="compositionally biased region" description="Basic and acidic residues" evidence="4">
    <location>
        <begin position="131"/>
        <end position="140"/>
    </location>
</feature>
<feature type="compositionally biased region" description="Polar residues" evidence="4">
    <location>
        <begin position="281"/>
        <end position="298"/>
    </location>
</feature>
<keyword evidence="7" id="KW-1185">Reference proteome</keyword>
<feature type="region of interest" description="Disordered" evidence="4">
    <location>
        <begin position="155"/>
        <end position="176"/>
    </location>
</feature>
<dbReference type="SUPFAM" id="SSF57850">
    <property type="entry name" value="RING/U-box"/>
    <property type="match status" value="1"/>
</dbReference>
<keyword evidence="3" id="KW-0862">Zinc</keyword>
<organism evidence="6 7">
    <name type="scientific">Arachis hypogaea</name>
    <name type="common">Peanut</name>
    <dbReference type="NCBI Taxonomy" id="3818"/>
    <lineage>
        <taxon>Eukaryota</taxon>
        <taxon>Viridiplantae</taxon>
        <taxon>Streptophyta</taxon>
        <taxon>Embryophyta</taxon>
        <taxon>Tracheophyta</taxon>
        <taxon>Spermatophyta</taxon>
        <taxon>Magnoliopsida</taxon>
        <taxon>eudicotyledons</taxon>
        <taxon>Gunneridae</taxon>
        <taxon>Pentapetalae</taxon>
        <taxon>rosids</taxon>
        <taxon>fabids</taxon>
        <taxon>Fabales</taxon>
        <taxon>Fabaceae</taxon>
        <taxon>Papilionoideae</taxon>
        <taxon>50 kb inversion clade</taxon>
        <taxon>dalbergioids sensu lato</taxon>
        <taxon>Dalbergieae</taxon>
        <taxon>Pterocarpus clade</taxon>
        <taxon>Arachis</taxon>
    </lineage>
</organism>
<feature type="compositionally biased region" description="Basic residues" evidence="4">
    <location>
        <begin position="339"/>
        <end position="349"/>
    </location>
</feature>
<dbReference type="AlphaFoldDB" id="A0A445AXY2"/>
<evidence type="ECO:0000256" key="1">
    <source>
        <dbReference type="ARBA" id="ARBA00022723"/>
    </source>
</evidence>
<protein>
    <recommendedName>
        <fullName evidence="5">Zinc finger C3HC4 RING-type domain-containing protein</fullName>
    </recommendedName>
</protein>
<dbReference type="EMBL" id="SDMP01000011">
    <property type="protein sequence ID" value="RYR31278.1"/>
    <property type="molecule type" value="Genomic_DNA"/>
</dbReference>